<feature type="domain" description="Alcohol dehydrogenase-like N-terminal" evidence="6">
    <location>
        <begin position="33"/>
        <end position="140"/>
    </location>
</feature>
<organism evidence="7">
    <name type="scientific">Brassica napus</name>
    <name type="common">Rape</name>
    <dbReference type="NCBI Taxonomy" id="3708"/>
    <lineage>
        <taxon>Eukaryota</taxon>
        <taxon>Viridiplantae</taxon>
        <taxon>Streptophyta</taxon>
        <taxon>Embryophyta</taxon>
        <taxon>Tracheophyta</taxon>
        <taxon>Spermatophyta</taxon>
        <taxon>Magnoliopsida</taxon>
        <taxon>eudicotyledons</taxon>
        <taxon>Gunneridae</taxon>
        <taxon>Pentapetalae</taxon>
        <taxon>rosids</taxon>
        <taxon>malvids</taxon>
        <taxon>Brassicales</taxon>
        <taxon>Brassicaceae</taxon>
        <taxon>Brassiceae</taxon>
        <taxon>Brassica</taxon>
    </lineage>
</organism>
<dbReference type="InterPro" id="IPR002328">
    <property type="entry name" value="ADH_Zn_CS"/>
</dbReference>
<dbReference type="OMA" id="YENYCPA"/>
<keyword evidence="5" id="KW-0560">Oxidoreductase</keyword>
<proteinExistence type="inferred from homology"/>
<comment type="cofactor">
    <cofactor evidence="1">
        <name>Zn(2+)</name>
        <dbReference type="ChEBI" id="CHEBI:29105"/>
    </cofactor>
</comment>
<dbReference type="InterPro" id="IPR011032">
    <property type="entry name" value="GroES-like_sf"/>
</dbReference>
<dbReference type="Pfam" id="PF08240">
    <property type="entry name" value="ADH_N"/>
    <property type="match status" value="1"/>
</dbReference>
<dbReference type="SUPFAM" id="SSF50129">
    <property type="entry name" value="GroES-like"/>
    <property type="match status" value="1"/>
</dbReference>
<dbReference type="Gene3D" id="3.90.180.10">
    <property type="entry name" value="Medium-chain alcohol dehydrogenases, catalytic domain"/>
    <property type="match status" value="1"/>
</dbReference>
<evidence type="ECO:0000256" key="5">
    <source>
        <dbReference type="ARBA" id="ARBA00023002"/>
    </source>
</evidence>
<protein>
    <submittedName>
        <fullName evidence="7">BnaAnng41330D protein</fullName>
    </submittedName>
</protein>
<evidence type="ECO:0000256" key="3">
    <source>
        <dbReference type="ARBA" id="ARBA00022723"/>
    </source>
</evidence>
<evidence type="ECO:0000256" key="4">
    <source>
        <dbReference type="ARBA" id="ARBA00022833"/>
    </source>
</evidence>
<dbReference type="STRING" id="3708.A0A078K421"/>
<gene>
    <name evidence="7" type="primary">BnaAnng41330D</name>
    <name evidence="7" type="ORF">GSBRNA2T00030184001</name>
</gene>
<dbReference type="Gramene" id="CDY72501">
    <property type="protein sequence ID" value="CDY72501"/>
    <property type="gene ID" value="GSBRNA2T00030184001"/>
</dbReference>
<reference evidence="7" key="2">
    <citation type="submission" date="2014-06" db="EMBL/GenBank/DDBJ databases">
        <authorList>
            <person name="Genoscope - CEA"/>
        </authorList>
    </citation>
    <scope>NUCLEOTIDE SEQUENCE</scope>
</reference>
<comment type="similarity">
    <text evidence="2">Belongs to the zinc-containing alcohol dehydrogenase family.</text>
</comment>
<evidence type="ECO:0000259" key="6">
    <source>
        <dbReference type="Pfam" id="PF08240"/>
    </source>
</evidence>
<keyword evidence="4" id="KW-0862">Zinc</keyword>
<dbReference type="InterPro" id="IPR013154">
    <property type="entry name" value="ADH-like_N"/>
</dbReference>
<dbReference type="PROSITE" id="PS00059">
    <property type="entry name" value="ADH_ZINC"/>
    <property type="match status" value="1"/>
</dbReference>
<evidence type="ECO:0000313" key="7">
    <source>
        <dbReference type="EMBL" id="CDY72501.1"/>
    </source>
</evidence>
<dbReference type="GO" id="GO:0016616">
    <property type="term" value="F:oxidoreductase activity, acting on the CH-OH group of donors, NAD or NADP as acceptor"/>
    <property type="evidence" value="ECO:0007669"/>
    <property type="project" value="InterPro"/>
</dbReference>
<dbReference type="GO" id="GO:0009809">
    <property type="term" value="P:lignin biosynthetic process"/>
    <property type="evidence" value="ECO:0007669"/>
    <property type="project" value="UniProtKB-ARBA"/>
</dbReference>
<name>A0A078K421_BRANA</name>
<dbReference type="InterPro" id="IPR047109">
    <property type="entry name" value="CAD-like"/>
</dbReference>
<dbReference type="PaxDb" id="3708-A0A078K421"/>
<feature type="non-terminal residue" evidence="7">
    <location>
        <position position="187"/>
    </location>
</feature>
<dbReference type="AlphaFoldDB" id="A0A078K421"/>
<evidence type="ECO:0000256" key="2">
    <source>
        <dbReference type="ARBA" id="ARBA00008072"/>
    </source>
</evidence>
<evidence type="ECO:0000256" key="1">
    <source>
        <dbReference type="ARBA" id="ARBA00001947"/>
    </source>
</evidence>
<dbReference type="PANTHER" id="PTHR42683">
    <property type="entry name" value="ALDEHYDE REDUCTASE"/>
    <property type="match status" value="1"/>
</dbReference>
<keyword evidence="3" id="KW-0479">Metal-binding</keyword>
<dbReference type="GO" id="GO:0008270">
    <property type="term" value="F:zinc ion binding"/>
    <property type="evidence" value="ECO:0007669"/>
    <property type="project" value="InterPro"/>
</dbReference>
<sequence>MSSSGGDECLSWAARDPSGLLSPHTFTRRSVTSDDVSLKITHCGVCYADVIWTKNKHGDSKYPLVPGHEIAGVVNKVGSNVTRFKVGDHVGCDYCDEGQEVSCVKGQVFTFNGVDYDGSVTKGGYSSHIVVHERYCYKIPVDYPLESAAPLLCAGVTVYAPMVPNNFVISSDHDQMKVRIERERERL</sequence>
<reference evidence="7" key="1">
    <citation type="journal article" date="2014" name="Science">
        <title>Plant genetics. Early allopolyploid evolution in the post-Neolithic Brassica napus oilseed genome.</title>
        <authorList>
            <person name="Chalhoub B."/>
            <person name="Denoeud F."/>
            <person name="Liu S."/>
            <person name="Parkin I.A."/>
            <person name="Tang H."/>
            <person name="Wang X."/>
            <person name="Chiquet J."/>
            <person name="Belcram H."/>
            <person name="Tong C."/>
            <person name="Samans B."/>
            <person name="Correa M."/>
            <person name="Da Silva C."/>
            <person name="Just J."/>
            <person name="Falentin C."/>
            <person name="Koh C.S."/>
            <person name="Le Clainche I."/>
            <person name="Bernard M."/>
            <person name="Bento P."/>
            <person name="Noel B."/>
            <person name="Labadie K."/>
            <person name="Alberti A."/>
            <person name="Charles M."/>
            <person name="Arnaud D."/>
            <person name="Guo H."/>
            <person name="Daviaud C."/>
            <person name="Alamery S."/>
            <person name="Jabbari K."/>
            <person name="Zhao M."/>
            <person name="Edger P.P."/>
            <person name="Chelaifa H."/>
            <person name="Tack D."/>
            <person name="Lassalle G."/>
            <person name="Mestiri I."/>
            <person name="Schnel N."/>
            <person name="Le Paslier M.C."/>
            <person name="Fan G."/>
            <person name="Renault V."/>
            <person name="Bayer P.E."/>
            <person name="Golicz A.A."/>
            <person name="Manoli S."/>
            <person name="Lee T.H."/>
            <person name="Thi V.H."/>
            <person name="Chalabi S."/>
            <person name="Hu Q."/>
            <person name="Fan C."/>
            <person name="Tollenaere R."/>
            <person name="Lu Y."/>
            <person name="Battail C."/>
            <person name="Shen J."/>
            <person name="Sidebottom C.H."/>
            <person name="Wang X."/>
            <person name="Canaguier A."/>
            <person name="Chauveau A."/>
            <person name="Berard A."/>
            <person name="Deniot G."/>
            <person name="Guan M."/>
            <person name="Liu Z."/>
            <person name="Sun F."/>
            <person name="Lim Y.P."/>
            <person name="Lyons E."/>
            <person name="Town C.D."/>
            <person name="Bancroft I."/>
            <person name="Wang X."/>
            <person name="Meng J."/>
            <person name="Ma J."/>
            <person name="Pires J.C."/>
            <person name="King G.J."/>
            <person name="Brunel D."/>
            <person name="Delourme R."/>
            <person name="Renard M."/>
            <person name="Aury J.M."/>
            <person name="Adams K.L."/>
            <person name="Batley J."/>
            <person name="Snowdon R.J."/>
            <person name="Tost J."/>
            <person name="Edwards D."/>
            <person name="Zhou Y."/>
            <person name="Hua W."/>
            <person name="Sharpe A.G."/>
            <person name="Paterson A.H."/>
            <person name="Guan C."/>
            <person name="Wincker P."/>
        </authorList>
    </citation>
    <scope>NUCLEOTIDE SEQUENCE [LARGE SCALE GENOMIC DNA]</scope>
</reference>
<accession>A0A078K421</accession>
<dbReference type="EMBL" id="LK051432">
    <property type="protein sequence ID" value="CDY72501.1"/>
    <property type="molecule type" value="Genomic_DNA"/>
</dbReference>